<feature type="region of interest" description="Disordered" evidence="9">
    <location>
        <begin position="552"/>
        <end position="593"/>
    </location>
</feature>
<dbReference type="GO" id="GO:0003779">
    <property type="term" value="F:actin binding"/>
    <property type="evidence" value="ECO:0007669"/>
    <property type="project" value="UniProtKB-KW"/>
</dbReference>
<feature type="compositionally biased region" description="Low complexity" evidence="9">
    <location>
        <begin position="605"/>
        <end position="627"/>
    </location>
</feature>
<keyword evidence="8" id="KW-0175">Coiled coil</keyword>
<dbReference type="SUPFAM" id="SSF47576">
    <property type="entry name" value="Calponin-homology domain, CH-domain"/>
    <property type="match status" value="1"/>
</dbReference>
<dbReference type="GO" id="GO:0030031">
    <property type="term" value="P:cell projection assembly"/>
    <property type="evidence" value="ECO:0007669"/>
    <property type="project" value="TreeGrafter"/>
</dbReference>
<dbReference type="EMBL" id="QRBI01000131">
    <property type="protein sequence ID" value="RMC02948.1"/>
    <property type="molecule type" value="Genomic_DNA"/>
</dbReference>
<name>A0A3M0JPJ7_HIRRU</name>
<dbReference type="InterPro" id="IPR024810">
    <property type="entry name" value="MAB21L/cGLR"/>
</dbReference>
<evidence type="ECO:0000259" key="10">
    <source>
        <dbReference type="PROSITE" id="PS50021"/>
    </source>
</evidence>
<comment type="caution">
    <text evidence="11">The sequence shown here is derived from an EMBL/GenBank/DDBJ whole genome shotgun (WGS) entry which is preliminary data.</text>
</comment>
<proteinExistence type="inferred from homology"/>
<comment type="subcellular location">
    <subcellularLocation>
        <location evidence="1">Cytoplasm</location>
        <location evidence="1">Cytoskeleton</location>
    </subcellularLocation>
</comment>
<dbReference type="InterPro" id="IPR026250">
    <property type="entry name" value="ITPRIP-like"/>
</dbReference>
<protein>
    <recommendedName>
        <fullName evidence="10">Calponin-homology (CH) domain-containing protein</fullName>
    </recommendedName>
</protein>
<evidence type="ECO:0000256" key="6">
    <source>
        <dbReference type="ARBA" id="ARBA00023203"/>
    </source>
</evidence>
<keyword evidence="4" id="KW-0677">Repeat</keyword>
<evidence type="ECO:0000256" key="3">
    <source>
        <dbReference type="ARBA" id="ARBA00022490"/>
    </source>
</evidence>
<dbReference type="Proteomes" id="UP000269221">
    <property type="component" value="Unassembled WGS sequence"/>
</dbReference>
<evidence type="ECO:0000256" key="8">
    <source>
        <dbReference type="SAM" id="Coils"/>
    </source>
</evidence>
<dbReference type="InterPro" id="IPR028433">
    <property type="entry name" value="Parvin"/>
</dbReference>
<dbReference type="PANTHER" id="PTHR12114">
    <property type="entry name" value="PARVIN"/>
    <property type="match status" value="1"/>
</dbReference>
<evidence type="ECO:0000313" key="12">
    <source>
        <dbReference type="Proteomes" id="UP000269221"/>
    </source>
</evidence>
<keyword evidence="6" id="KW-0009">Actin-binding</keyword>
<dbReference type="GO" id="GO:0034446">
    <property type="term" value="P:substrate adhesion-dependent cell spreading"/>
    <property type="evidence" value="ECO:0007669"/>
    <property type="project" value="TreeGrafter"/>
</dbReference>
<organism evidence="11 12">
    <name type="scientific">Hirundo rustica rustica</name>
    <dbReference type="NCBI Taxonomy" id="333673"/>
    <lineage>
        <taxon>Eukaryota</taxon>
        <taxon>Metazoa</taxon>
        <taxon>Chordata</taxon>
        <taxon>Craniata</taxon>
        <taxon>Vertebrata</taxon>
        <taxon>Euteleostomi</taxon>
        <taxon>Archelosauria</taxon>
        <taxon>Archosauria</taxon>
        <taxon>Dinosauria</taxon>
        <taxon>Saurischia</taxon>
        <taxon>Theropoda</taxon>
        <taxon>Coelurosauria</taxon>
        <taxon>Aves</taxon>
        <taxon>Neognathae</taxon>
        <taxon>Neoaves</taxon>
        <taxon>Telluraves</taxon>
        <taxon>Australaves</taxon>
        <taxon>Passeriformes</taxon>
        <taxon>Sylvioidea</taxon>
        <taxon>Hirundinidae</taxon>
        <taxon>Hirundo</taxon>
    </lineage>
</organism>
<dbReference type="Pfam" id="PF00307">
    <property type="entry name" value="CH"/>
    <property type="match status" value="1"/>
</dbReference>
<dbReference type="GO" id="GO:0071963">
    <property type="term" value="P:establishment or maintenance of cell polarity regulating cell shape"/>
    <property type="evidence" value="ECO:0007669"/>
    <property type="project" value="TreeGrafter"/>
</dbReference>
<evidence type="ECO:0000256" key="1">
    <source>
        <dbReference type="ARBA" id="ARBA00004245"/>
    </source>
</evidence>
<reference evidence="11 12" key="1">
    <citation type="submission" date="2018-07" db="EMBL/GenBank/DDBJ databases">
        <title>A high quality draft genome assembly of the barn swallow (H. rustica rustica).</title>
        <authorList>
            <person name="Formenti G."/>
            <person name="Chiara M."/>
            <person name="Poveda L."/>
            <person name="Francoijs K.-J."/>
            <person name="Bonisoli-Alquati A."/>
            <person name="Canova L."/>
            <person name="Gianfranceschi L."/>
            <person name="Horner D.S."/>
            <person name="Saino N."/>
        </authorList>
    </citation>
    <scope>NUCLEOTIDE SEQUENCE [LARGE SCALE GENOMIC DNA]</scope>
    <source>
        <strain evidence="11">Chelidonia</strain>
        <tissue evidence="11">Blood</tissue>
    </source>
</reference>
<gene>
    <name evidence="11" type="ORF">DUI87_20141</name>
</gene>
<evidence type="ECO:0000256" key="2">
    <source>
        <dbReference type="ARBA" id="ARBA00005666"/>
    </source>
</evidence>
<sequence length="1010" mass="114584">MKYNINPNNALQQALGPVLFNIFIDDLDKGIKCTPSEFMDSIQLSGSVALLEGRRALQRDLDRLDPWAQDRGLRANKARSWVLPLGDTNPLQLQAGQRGWKAGKGPGGAGTAAGQEPRAISHIGNVRLIADLAAKLLEPYLIIVMDLVCFLPQFLTEWINRTLKEEHIVVRSLEEDLYDGLVLHHLLGSLKLDVDKIALTETKQRQKLSVILEAVTKCLQLEESQLKWSVESILAKDLLSTLHLLVAIAKHFEPTLALPPNVQVETITIETTSKGLKTSNVVESITENKENIEAQSKNDAFDELFSCAPDKLDAVRKVLLQFVDQHVGKLGLNVKDIESQVPIDALLDSLMGFQESAGRPEEFILPLHMTWARKEPPVLGDELVLPCLLPSPEKNKTYPEPPAPWVRRRGSEEVTSEEEQQIPHERCEPWQGKEGSGSYLEESKQAQTMDAWVLWFLLLQSVLQYPQPVGDGLDEVTRLRMEARAKFQEEEKIRLEREVEQLALKQGVWAWGDVLWSALQHRQVLAVAGLVFFYSALWYIWWKQSLRREEHEEENDGANEEEGRNVGANEEDGGNEEEQENDVNREENDHDGNAQEVDNAAANEEGDVGNEAGNEAANAANNDVGNEVDNRDPDDDIGRRVMERIQWPVQDLKKGCKWTSTLMKNFAIYFQHALANSFYPVLHRAIGVGSAFEGWSPREQDVVYQVLVPMTPPRGHSFHVELETAGQSHLRNASIRVQQECTCTRGKLVKNMLCFLHHPKEELKTYQDPSLLHTLCKDSYLDVEKTARWFCQLVRAIWPALPQAHSWHLVLLPSRRSCQFKVSNGIESYRIEMLFGVREGTSDVFVSSQPRHGHTSTSSTTWPESFAVAEMKFFKYIAMEAPPDSLHLKCLQFFTCLQLGLGFSTYTTKTIVMHLLNTLPVSWWCRRHFVRRLMDISESLRTCVHTRNLNHFIVGNRRLPPWISLPPHVLMAGSCNLFHDLVMDPVAHSQAMSQYVDLRQLLMRIINDEE</sequence>
<comment type="similarity">
    <text evidence="2">Belongs to the parvin family.</text>
</comment>
<dbReference type="GO" id="GO:0005737">
    <property type="term" value="C:cytoplasm"/>
    <property type="evidence" value="ECO:0007669"/>
    <property type="project" value="TreeGrafter"/>
</dbReference>
<keyword evidence="7" id="KW-0206">Cytoskeleton</keyword>
<feature type="coiled-coil region" evidence="8">
    <location>
        <begin position="478"/>
        <end position="505"/>
    </location>
</feature>
<dbReference type="GO" id="GO:0005925">
    <property type="term" value="C:focal adhesion"/>
    <property type="evidence" value="ECO:0007669"/>
    <property type="project" value="TreeGrafter"/>
</dbReference>
<dbReference type="GO" id="GO:0030036">
    <property type="term" value="P:actin cytoskeleton organization"/>
    <property type="evidence" value="ECO:0007669"/>
    <property type="project" value="InterPro"/>
</dbReference>
<feature type="region of interest" description="Disordered" evidence="9">
    <location>
        <begin position="396"/>
        <end position="437"/>
    </location>
</feature>
<dbReference type="PROSITE" id="PS50021">
    <property type="entry name" value="CH"/>
    <property type="match status" value="1"/>
</dbReference>
<dbReference type="PANTHER" id="PTHR12114:SF1">
    <property type="entry name" value="GAMMA-PARVIN"/>
    <property type="match status" value="1"/>
</dbReference>
<accession>A0A3M0JPJ7</accession>
<dbReference type="InterPro" id="IPR036872">
    <property type="entry name" value="CH_dom_sf"/>
</dbReference>
<evidence type="ECO:0000256" key="9">
    <source>
        <dbReference type="SAM" id="MobiDB-lite"/>
    </source>
</evidence>
<dbReference type="AlphaFoldDB" id="A0A3M0JPJ7"/>
<evidence type="ECO:0000313" key="11">
    <source>
        <dbReference type="EMBL" id="RMC02948.1"/>
    </source>
</evidence>
<dbReference type="InterPro" id="IPR001715">
    <property type="entry name" value="CH_dom"/>
</dbReference>
<dbReference type="STRING" id="333673.A0A3M0JPJ7"/>
<dbReference type="Gene3D" id="1.10.1410.40">
    <property type="match status" value="1"/>
</dbReference>
<keyword evidence="5" id="KW-0130">Cell adhesion</keyword>
<feature type="compositionally biased region" description="Basic and acidic residues" evidence="9">
    <location>
        <begin position="582"/>
        <end position="593"/>
    </location>
</feature>
<dbReference type="SMART" id="SM01265">
    <property type="entry name" value="Mab-21"/>
    <property type="match status" value="1"/>
</dbReference>
<evidence type="ECO:0000256" key="4">
    <source>
        <dbReference type="ARBA" id="ARBA00022737"/>
    </source>
</evidence>
<evidence type="ECO:0000256" key="5">
    <source>
        <dbReference type="ARBA" id="ARBA00022889"/>
    </source>
</evidence>
<dbReference type="GO" id="GO:0015629">
    <property type="term" value="C:actin cytoskeleton"/>
    <property type="evidence" value="ECO:0007669"/>
    <property type="project" value="TreeGrafter"/>
</dbReference>
<dbReference type="PRINTS" id="PR02107">
    <property type="entry name" value="INOS145TPRIP"/>
</dbReference>
<keyword evidence="12" id="KW-1185">Reference proteome</keyword>
<feature type="region of interest" description="Disordered" evidence="9">
    <location>
        <begin position="605"/>
        <end position="636"/>
    </location>
</feature>
<feature type="domain" description="Calponin-homology (CH)" evidence="10">
    <location>
        <begin position="149"/>
        <end position="253"/>
    </location>
</feature>
<evidence type="ECO:0000256" key="7">
    <source>
        <dbReference type="ARBA" id="ARBA00023212"/>
    </source>
</evidence>
<dbReference type="Gene3D" id="1.10.418.10">
    <property type="entry name" value="Calponin-like domain"/>
    <property type="match status" value="1"/>
</dbReference>
<feature type="compositionally biased region" description="Acidic residues" evidence="9">
    <location>
        <begin position="569"/>
        <end position="581"/>
    </location>
</feature>
<dbReference type="FunFam" id="1.10.418.10:FF:000011">
    <property type="entry name" value="Parvin, beta"/>
    <property type="match status" value="1"/>
</dbReference>
<keyword evidence="3" id="KW-0963">Cytoplasm</keyword>
<dbReference type="OrthoDB" id="9034619at2759"/>